<evidence type="ECO:0000256" key="2">
    <source>
        <dbReference type="SAM" id="MobiDB-lite"/>
    </source>
</evidence>
<dbReference type="AlphaFoldDB" id="A0A0M9FSQ1"/>
<keyword evidence="1" id="KW-0343">GTPase activation</keyword>
<keyword evidence="3" id="KW-0812">Transmembrane</keyword>
<feature type="compositionally biased region" description="Low complexity" evidence="2">
    <location>
        <begin position="178"/>
        <end position="194"/>
    </location>
</feature>
<dbReference type="Gene3D" id="1.10.472.80">
    <property type="entry name" value="Ypt/Rab-GAP domain of gyp1p, domain 3"/>
    <property type="match status" value="1"/>
</dbReference>
<dbReference type="PANTHER" id="PTHR20913:SF7">
    <property type="entry name" value="RE60063P"/>
    <property type="match status" value="1"/>
</dbReference>
<evidence type="ECO:0000256" key="1">
    <source>
        <dbReference type="ARBA" id="ARBA00022468"/>
    </source>
</evidence>
<comment type="caution">
    <text evidence="5">The sequence shown here is derived from an EMBL/GenBank/DDBJ whole genome shotgun (WGS) entry which is preliminary data.</text>
</comment>
<dbReference type="Pfam" id="PF00566">
    <property type="entry name" value="RabGAP-TBC"/>
    <property type="match status" value="1"/>
</dbReference>
<dbReference type="GO" id="GO:0005096">
    <property type="term" value="F:GTPase activator activity"/>
    <property type="evidence" value="ECO:0007669"/>
    <property type="project" value="UniProtKB-KW"/>
</dbReference>
<reference evidence="5 6" key="1">
    <citation type="submission" date="2015-07" db="EMBL/GenBank/DDBJ databases">
        <title>High-quality genome of monoxenous trypanosomatid Leptomonas pyrrhocoris.</title>
        <authorList>
            <person name="Flegontov P."/>
            <person name="Butenko A."/>
            <person name="Firsov S."/>
            <person name="Vlcek C."/>
            <person name="Logacheva M.D."/>
            <person name="Field M."/>
            <person name="Filatov D."/>
            <person name="Flegontova O."/>
            <person name="Gerasimov E."/>
            <person name="Jackson A.P."/>
            <person name="Kelly S."/>
            <person name="Opperdoes F."/>
            <person name="O'Reilly A."/>
            <person name="Votypka J."/>
            <person name="Yurchenko V."/>
            <person name="Lukes J."/>
        </authorList>
    </citation>
    <scope>NUCLEOTIDE SEQUENCE [LARGE SCALE GENOMIC DNA]</scope>
    <source>
        <strain evidence="5">H10</strain>
    </source>
</reference>
<dbReference type="InterPro" id="IPR035969">
    <property type="entry name" value="Rab-GAP_TBC_sf"/>
</dbReference>
<feature type="region of interest" description="Disordered" evidence="2">
    <location>
        <begin position="85"/>
        <end position="244"/>
    </location>
</feature>
<proteinExistence type="predicted"/>
<organism evidence="5 6">
    <name type="scientific">Leptomonas pyrrhocoris</name>
    <name type="common">Firebug parasite</name>
    <dbReference type="NCBI Taxonomy" id="157538"/>
    <lineage>
        <taxon>Eukaryota</taxon>
        <taxon>Discoba</taxon>
        <taxon>Euglenozoa</taxon>
        <taxon>Kinetoplastea</taxon>
        <taxon>Metakinetoplastina</taxon>
        <taxon>Trypanosomatida</taxon>
        <taxon>Trypanosomatidae</taxon>
        <taxon>Leishmaniinae</taxon>
        <taxon>Leptomonas</taxon>
    </lineage>
</organism>
<dbReference type="InterPro" id="IPR000195">
    <property type="entry name" value="Rab-GAP-TBC_dom"/>
</dbReference>
<dbReference type="PROSITE" id="PS50086">
    <property type="entry name" value="TBC_RABGAP"/>
    <property type="match status" value="1"/>
</dbReference>
<dbReference type="OrthoDB" id="206700at2759"/>
<dbReference type="Proteomes" id="UP000037923">
    <property type="component" value="Unassembled WGS sequence"/>
</dbReference>
<dbReference type="RefSeq" id="XP_015653646.1">
    <property type="nucleotide sequence ID" value="XM_015807564.1"/>
</dbReference>
<name>A0A0M9FSQ1_LEPPY</name>
<dbReference type="OMA" id="HFLPREW"/>
<dbReference type="Gene3D" id="1.10.8.1310">
    <property type="match status" value="1"/>
</dbReference>
<keyword evidence="3" id="KW-0472">Membrane</keyword>
<evidence type="ECO:0000259" key="4">
    <source>
        <dbReference type="PROSITE" id="PS50086"/>
    </source>
</evidence>
<feature type="transmembrane region" description="Helical" evidence="3">
    <location>
        <begin position="585"/>
        <end position="605"/>
    </location>
</feature>
<accession>A0A0M9FSQ1</accession>
<dbReference type="GO" id="GO:0006888">
    <property type="term" value="P:endoplasmic reticulum to Golgi vesicle-mediated transport"/>
    <property type="evidence" value="ECO:0007669"/>
    <property type="project" value="TreeGrafter"/>
</dbReference>
<evidence type="ECO:0000313" key="6">
    <source>
        <dbReference type="Proteomes" id="UP000037923"/>
    </source>
</evidence>
<gene>
    <name evidence="5" type="ORF">ABB37_08523</name>
</gene>
<keyword evidence="6" id="KW-1185">Reference proteome</keyword>
<feature type="compositionally biased region" description="Polar residues" evidence="2">
    <location>
        <begin position="85"/>
        <end position="96"/>
    </location>
</feature>
<dbReference type="VEuPathDB" id="TriTrypDB:LpyrH10_25_0210"/>
<protein>
    <recommendedName>
        <fullName evidence="4">Rab-GAP TBC domain-containing protein</fullName>
    </recommendedName>
</protein>
<keyword evidence="3" id="KW-1133">Transmembrane helix</keyword>
<evidence type="ECO:0000256" key="3">
    <source>
        <dbReference type="SAM" id="Phobius"/>
    </source>
</evidence>
<dbReference type="PANTHER" id="PTHR20913">
    <property type="entry name" value="TBC1 DOMAIN FAMILY MEMBER 20/GTPASE"/>
    <property type="match status" value="1"/>
</dbReference>
<feature type="compositionally biased region" description="Basic and acidic residues" evidence="2">
    <location>
        <begin position="136"/>
        <end position="149"/>
    </location>
</feature>
<sequence>MSSEPAPARASSDAAGDEALAKTVKLHRLQQTEEEYVGYCALLCRTGRVLSGKLRAMVWRDVIIGRKKATPVPLLGDGIIRQFQETRSQSTASAATHTRENTNMEDSFDSTLSRPTPRTADESGGAGGRSAGGEPTKSKDELVRSHEGGDATTSAALQPACSEGGDSDWDVTLRPQQSGAGTSPAASPASPASLHHLHRHRHPSLEPAQPPHAGLLDDVTEDERRGSPKMHTPARRRAVSQLSRRVKFDVNQRRDLWGDGEEDRSGSSSNELPGNVLRPMAWYHLPENCQPRVVEADIERSLWRLHTNPEERAERRRCLRNILLRVLLHNPDRFYYQGLHELVGFVMYTLSPYLDAEEVVSVCEVLFNTRWQKFSARRLTNSEAMLYAIHAVVAQEDPPLAAALEWAGVGPESHYAVSWVITWYVHSVESVTVLTRLFDYFIADPTGRAVIYFTAAFVMSQRRTIFEWIHAAKEEFGVPADAPETTEDGIVLMARVYAQLSRLPGSVLQSMDTAALEDLIGQAEQFSKLYCQMVPEQEEDFLRGDVKKLGMLSNAATRNAALRLLWHFLPREWRNPAKVERVRRFVFWTSVMVAATAIVVGTAAVDVKQGGWVRSLFH</sequence>
<dbReference type="GeneID" id="26908807"/>
<feature type="domain" description="Rab-GAP TBC" evidence="4">
    <location>
        <begin position="272"/>
        <end position="445"/>
    </location>
</feature>
<dbReference type="GO" id="GO:0005789">
    <property type="term" value="C:endoplasmic reticulum membrane"/>
    <property type="evidence" value="ECO:0007669"/>
    <property type="project" value="TreeGrafter"/>
</dbReference>
<evidence type="ECO:0000313" key="5">
    <source>
        <dbReference type="EMBL" id="KPA75207.1"/>
    </source>
</evidence>
<dbReference type="SUPFAM" id="SSF47923">
    <property type="entry name" value="Ypt/Rab-GAP domain of gyp1p"/>
    <property type="match status" value="1"/>
</dbReference>
<dbReference type="InterPro" id="IPR045913">
    <property type="entry name" value="TBC20/Gyp8-like"/>
</dbReference>
<dbReference type="EMBL" id="LGTL01000025">
    <property type="protein sequence ID" value="KPA75207.1"/>
    <property type="molecule type" value="Genomic_DNA"/>
</dbReference>